<proteinExistence type="predicted"/>
<dbReference type="HOGENOM" id="CLU_3050454_0_0_1"/>
<gene>
    <name evidence="1" type="ORF">GALMADRAFT_1035667</name>
</gene>
<organism evidence="1 2">
    <name type="scientific">Galerina marginata (strain CBS 339.88)</name>
    <dbReference type="NCBI Taxonomy" id="685588"/>
    <lineage>
        <taxon>Eukaryota</taxon>
        <taxon>Fungi</taxon>
        <taxon>Dikarya</taxon>
        <taxon>Basidiomycota</taxon>
        <taxon>Agaricomycotina</taxon>
        <taxon>Agaricomycetes</taxon>
        <taxon>Agaricomycetidae</taxon>
        <taxon>Agaricales</taxon>
        <taxon>Agaricineae</taxon>
        <taxon>Strophariaceae</taxon>
        <taxon>Galerina</taxon>
    </lineage>
</organism>
<evidence type="ECO:0000313" key="2">
    <source>
        <dbReference type="Proteomes" id="UP000027222"/>
    </source>
</evidence>
<accession>A0A067SP68</accession>
<protein>
    <submittedName>
        <fullName evidence="1">Uncharacterized protein</fullName>
    </submittedName>
</protein>
<reference evidence="2" key="1">
    <citation type="journal article" date="2014" name="Proc. Natl. Acad. Sci. U.S.A.">
        <title>Extensive sampling of basidiomycete genomes demonstrates inadequacy of the white-rot/brown-rot paradigm for wood decay fungi.</title>
        <authorList>
            <person name="Riley R."/>
            <person name="Salamov A.A."/>
            <person name="Brown D.W."/>
            <person name="Nagy L.G."/>
            <person name="Floudas D."/>
            <person name="Held B.W."/>
            <person name="Levasseur A."/>
            <person name="Lombard V."/>
            <person name="Morin E."/>
            <person name="Otillar R."/>
            <person name="Lindquist E.A."/>
            <person name="Sun H."/>
            <person name="LaButti K.M."/>
            <person name="Schmutz J."/>
            <person name="Jabbour D."/>
            <person name="Luo H."/>
            <person name="Baker S.E."/>
            <person name="Pisabarro A.G."/>
            <person name="Walton J.D."/>
            <person name="Blanchette R.A."/>
            <person name="Henrissat B."/>
            <person name="Martin F."/>
            <person name="Cullen D."/>
            <person name="Hibbett D.S."/>
            <person name="Grigoriev I.V."/>
        </authorList>
    </citation>
    <scope>NUCLEOTIDE SEQUENCE [LARGE SCALE GENOMIC DNA]</scope>
    <source>
        <strain evidence="2">CBS 339.88</strain>
    </source>
</reference>
<dbReference type="Proteomes" id="UP000027222">
    <property type="component" value="Unassembled WGS sequence"/>
</dbReference>
<dbReference type="EMBL" id="KL142407">
    <property type="protein sequence ID" value="KDR68558.1"/>
    <property type="molecule type" value="Genomic_DNA"/>
</dbReference>
<keyword evidence="2" id="KW-1185">Reference proteome</keyword>
<evidence type="ECO:0000313" key="1">
    <source>
        <dbReference type="EMBL" id="KDR68558.1"/>
    </source>
</evidence>
<sequence>MERILQGHQHHIRPSLTVIASVSLVRIFISSTAGDFSLQMSNSEHELSLKETSV</sequence>
<name>A0A067SP68_GALM3</name>
<dbReference type="AlphaFoldDB" id="A0A067SP68"/>